<dbReference type="RefSeq" id="WP_307629695.1">
    <property type="nucleotide sequence ID" value="NZ_JAUSZS010000008.1"/>
</dbReference>
<dbReference type="EMBL" id="JAUSZS010000008">
    <property type="protein sequence ID" value="MDQ0936241.1"/>
    <property type="molecule type" value="Genomic_DNA"/>
</dbReference>
<dbReference type="Proteomes" id="UP001223072">
    <property type="component" value="Unassembled WGS sequence"/>
</dbReference>
<evidence type="ECO:0000313" key="1">
    <source>
        <dbReference type="EMBL" id="MDQ0936241.1"/>
    </source>
</evidence>
<reference evidence="1 2" key="1">
    <citation type="submission" date="2023-07" db="EMBL/GenBank/DDBJ databases">
        <title>Comparative genomics of wheat-associated soil bacteria to identify genetic determinants of phenazine resistance.</title>
        <authorList>
            <person name="Mouncey N."/>
        </authorList>
    </citation>
    <scope>NUCLEOTIDE SEQUENCE [LARGE SCALE GENOMIC DNA]</scope>
    <source>
        <strain evidence="1 2">W2I16</strain>
    </source>
</reference>
<evidence type="ECO:0008006" key="3">
    <source>
        <dbReference type="Google" id="ProtNLM"/>
    </source>
</evidence>
<protein>
    <recommendedName>
        <fullName evidence="3">DUF4352 domain-containing protein</fullName>
    </recommendedName>
</protein>
<gene>
    <name evidence="1" type="ORF">QFZ49_006216</name>
</gene>
<comment type="caution">
    <text evidence="1">The sequence shown here is derived from an EMBL/GenBank/DDBJ whole genome shotgun (WGS) entry which is preliminary data.</text>
</comment>
<name>A0ABU0RW96_9ACTN</name>
<keyword evidence="2" id="KW-1185">Reference proteome</keyword>
<accession>A0ABU0RW96</accession>
<organism evidence="1 2">
    <name type="scientific">Streptomyces turgidiscabies</name>
    <dbReference type="NCBI Taxonomy" id="85558"/>
    <lineage>
        <taxon>Bacteria</taxon>
        <taxon>Bacillati</taxon>
        <taxon>Actinomycetota</taxon>
        <taxon>Actinomycetes</taxon>
        <taxon>Kitasatosporales</taxon>
        <taxon>Streptomycetaceae</taxon>
        <taxon>Streptomyces</taxon>
    </lineage>
</organism>
<evidence type="ECO:0000313" key="2">
    <source>
        <dbReference type="Proteomes" id="UP001223072"/>
    </source>
</evidence>
<proteinExistence type="predicted"/>
<sequence>MREPNVVGDWHEYDEHAGLRVRVHRLLAAEPPRGRDDGAEGLAYFSLRVTVENRGDRHFGVHLEDGQIDIRLGPDGEGAFIDWRNSQFIEGFDVHPLRRATAVLYAAGPEASLAQVDVQIQLRVEEEWTDRHLWVGGIGLPEDFAGAGVHHGPVRDGVARQASAFLKEQRDLREQRDQKGQTEPT</sequence>